<keyword evidence="1" id="KW-0472">Membrane</keyword>
<keyword evidence="1" id="KW-1133">Transmembrane helix</keyword>
<evidence type="ECO:0000313" key="4">
    <source>
        <dbReference type="Proteomes" id="UP000007030"/>
    </source>
</evidence>
<dbReference type="eggNOG" id="COG4666">
    <property type="taxonomic scope" value="Bacteria"/>
</dbReference>
<dbReference type="Proteomes" id="UP000007030">
    <property type="component" value="Chromosome"/>
</dbReference>
<dbReference type="STRING" id="869210.Marky_1585"/>
<dbReference type="OrthoDB" id="9759894at2"/>
<evidence type="ECO:0000259" key="2">
    <source>
        <dbReference type="Pfam" id="PF06808"/>
    </source>
</evidence>
<reference evidence="3 4" key="1">
    <citation type="journal article" date="2012" name="Stand. Genomic Sci.">
        <title>Complete genome sequence of the aerobic, heterotroph Marinithermus hydrothermalis type strain (T1(T)) from a deep-sea hydrothermal vent chimney.</title>
        <authorList>
            <person name="Copeland A."/>
            <person name="Gu W."/>
            <person name="Yasawong M."/>
            <person name="Lapidus A."/>
            <person name="Lucas S."/>
            <person name="Deshpande S."/>
            <person name="Pagani I."/>
            <person name="Tapia R."/>
            <person name="Cheng J.F."/>
            <person name="Goodwin L.A."/>
            <person name="Pitluck S."/>
            <person name="Liolios K."/>
            <person name="Ivanova N."/>
            <person name="Mavromatis K."/>
            <person name="Mikhailova N."/>
            <person name="Pati A."/>
            <person name="Chen A."/>
            <person name="Palaniappan K."/>
            <person name="Land M."/>
            <person name="Pan C."/>
            <person name="Brambilla E.M."/>
            <person name="Rohde M."/>
            <person name="Tindall B.J."/>
            <person name="Sikorski J."/>
            <person name="Goker M."/>
            <person name="Detter J.C."/>
            <person name="Bristow J."/>
            <person name="Eisen J.A."/>
            <person name="Markowitz V."/>
            <person name="Hugenholtz P."/>
            <person name="Kyrpides N.C."/>
            <person name="Klenk H.P."/>
            <person name="Woyke T."/>
        </authorList>
    </citation>
    <scope>NUCLEOTIDE SEQUENCE [LARGE SCALE GENOMIC DNA]</scope>
    <source>
        <strain evidence="4">DSM 14884 / JCM 11576 / T1</strain>
    </source>
</reference>
<feature type="transmembrane region" description="Helical" evidence="1">
    <location>
        <begin position="484"/>
        <end position="504"/>
    </location>
</feature>
<proteinExistence type="predicted"/>
<keyword evidence="4" id="KW-1185">Reference proteome</keyword>
<feature type="transmembrane region" description="Helical" evidence="1">
    <location>
        <begin position="325"/>
        <end position="344"/>
    </location>
</feature>
<feature type="transmembrane region" description="Helical" evidence="1">
    <location>
        <begin position="539"/>
        <end position="560"/>
    </location>
</feature>
<dbReference type="AlphaFoldDB" id="F2NQV6"/>
<feature type="transmembrane region" description="Helical" evidence="1">
    <location>
        <begin position="287"/>
        <end position="305"/>
    </location>
</feature>
<dbReference type="KEGG" id="mhd:Marky_1585"/>
<name>F2NQV6_MARHT</name>
<evidence type="ECO:0000313" key="3">
    <source>
        <dbReference type="EMBL" id="AEB12320.1"/>
    </source>
</evidence>
<feature type="transmembrane region" description="Helical" evidence="1">
    <location>
        <begin position="112"/>
        <end position="137"/>
    </location>
</feature>
<feature type="transmembrane region" description="Helical" evidence="1">
    <location>
        <begin position="452"/>
        <end position="478"/>
    </location>
</feature>
<dbReference type="InterPro" id="IPR010656">
    <property type="entry name" value="DctM"/>
</dbReference>
<dbReference type="EMBL" id="CP002630">
    <property type="protein sequence ID" value="AEB12320.1"/>
    <property type="molecule type" value="Genomic_DNA"/>
</dbReference>
<protein>
    <submittedName>
        <fullName evidence="3">TRAP transporter, 4TM/12TM fusion protein</fullName>
    </submittedName>
</protein>
<feature type="transmembrane region" description="Helical" evidence="1">
    <location>
        <begin position="387"/>
        <end position="412"/>
    </location>
</feature>
<evidence type="ECO:0000256" key="1">
    <source>
        <dbReference type="SAM" id="Phobius"/>
    </source>
</evidence>
<dbReference type="PANTHER" id="PTHR43849:SF2">
    <property type="entry name" value="BLL3936 PROTEIN"/>
    <property type="match status" value="1"/>
</dbReference>
<gene>
    <name evidence="3" type="ordered locus">Marky_1585</name>
</gene>
<feature type="transmembrane region" description="Helical" evidence="1">
    <location>
        <begin position="158"/>
        <end position="180"/>
    </location>
</feature>
<dbReference type="Pfam" id="PF06808">
    <property type="entry name" value="DctM"/>
    <property type="match status" value="1"/>
</dbReference>
<dbReference type="HOGENOM" id="CLU_007041_3_1_0"/>
<dbReference type="NCBIfam" id="TIGR02123">
    <property type="entry name" value="TRAP_fused"/>
    <property type="match status" value="1"/>
</dbReference>
<dbReference type="InterPro" id="IPR011853">
    <property type="entry name" value="TRAP_DctM-Dct_fused"/>
</dbReference>
<dbReference type="RefSeq" id="WP_013704367.1">
    <property type="nucleotide sequence ID" value="NC_015387.1"/>
</dbReference>
<keyword evidence="1" id="KW-0812">Transmembrane</keyword>
<organism evidence="3 4">
    <name type="scientific">Marinithermus hydrothermalis (strain DSM 14884 / JCM 11576 / T1)</name>
    <dbReference type="NCBI Taxonomy" id="869210"/>
    <lineage>
        <taxon>Bacteria</taxon>
        <taxon>Thermotogati</taxon>
        <taxon>Deinococcota</taxon>
        <taxon>Deinococci</taxon>
        <taxon>Thermales</taxon>
        <taxon>Thermaceae</taxon>
        <taxon>Marinithermus</taxon>
    </lineage>
</organism>
<sequence length="620" mass="65301">MRYVVTLLALGLVAFQLYTAGVSPMPAIFQRSAHFALVLALLFLTVPVSRRASPAVRWMVDGPLVLLALVTGGYIYFGYDAIIERFGWWEPQDIWLGSTLVLLTLEATRRAIGWPMTLIAAAFLAYAFLGPYMPGVLAHKGYSLQRLVGQLYLTTEGIYGLPLGVAATFVFIFILFGALLEATGAGRFFIDLAYALAGRSRGGPAKASVIASAFMGSVSGSAIANVVTTGAFTIPLMKRLGYRPEEAAGVESAASTGGQIMPPIMGAGAFLIAEFTGVPYLEIVKLSLIPALLYFLTVYLFVDLIAAKRGMRGLPPEELPPLKRVLLEGWHFLLPVGVLVYYLIAGVSPMRVGFIAVLTVLAAALVRRSSRPRLGQIIAAFEKGARAAVPVSVATAAAGIVVGVVGLTGLGLKFSDLVIGFSGGVPLLALLLVALASLVLGMGLPVTASYIVLVVLAGPALEELGIALIVAHLVVFWFSQDSNVTPPVALAAYAAAGLAGTSPMRAAFQAWKFAKGLYLVPLLMVYAPGVLLMGSPPEVLWDLLRAALALCAFAMALEGYGFRPLRAWERALLLGGGVALFVPERTLDLLGLAAVLVGVGVGFLQARGGLGPAQDRESQE</sequence>
<feature type="transmembrane region" description="Helical" evidence="1">
    <location>
        <begin position="418"/>
        <end position="440"/>
    </location>
</feature>
<feature type="transmembrane region" description="Helical" evidence="1">
    <location>
        <begin position="209"/>
        <end position="234"/>
    </location>
</feature>
<feature type="domain" description="TRAP C4-dicarboxylate transport system permease DctM subunit" evidence="2">
    <location>
        <begin position="100"/>
        <end position="529"/>
    </location>
</feature>
<feature type="transmembrane region" description="Helical" evidence="1">
    <location>
        <begin position="264"/>
        <end position="281"/>
    </location>
</feature>
<feature type="transmembrane region" description="Helical" evidence="1">
    <location>
        <begin position="58"/>
        <end position="79"/>
    </location>
</feature>
<accession>F2NQV6</accession>
<dbReference type="PANTHER" id="PTHR43849">
    <property type="entry name" value="BLL3936 PROTEIN"/>
    <property type="match status" value="1"/>
</dbReference>
<feature type="transmembrane region" description="Helical" evidence="1">
    <location>
        <begin position="516"/>
        <end position="533"/>
    </location>
</feature>